<evidence type="ECO:0000256" key="1">
    <source>
        <dbReference type="ARBA" id="ARBA00004964"/>
    </source>
</evidence>
<name>A0A6P7U056_9MOLL</name>
<protein>
    <recommendedName>
        <fullName evidence="7">Glycogen [starch] synthase</fullName>
        <ecNumber evidence="7">2.4.1.11</ecNumber>
    </recommendedName>
</protein>
<dbReference type="InterPro" id="IPR008631">
    <property type="entry name" value="Glycogen_synth"/>
</dbReference>
<dbReference type="GO" id="GO:0004373">
    <property type="term" value="F:alpha-1,4-glucan glucosyltransferase (UDP-glucose donor) activity"/>
    <property type="evidence" value="ECO:0007669"/>
    <property type="project" value="UniProtKB-EC"/>
</dbReference>
<dbReference type="Gene3D" id="3.40.50.2000">
    <property type="entry name" value="Glycogen Phosphorylase B"/>
    <property type="match status" value="1"/>
</dbReference>
<comment type="catalytic activity">
    <reaction evidence="6">
        <text>[(1-&gt;4)-alpha-D-glucosyl](n) + UDP-alpha-D-glucose = [(1-&gt;4)-alpha-D-glucosyl](n+1) + UDP + H(+)</text>
        <dbReference type="Rhea" id="RHEA:18549"/>
        <dbReference type="Rhea" id="RHEA-COMP:9584"/>
        <dbReference type="Rhea" id="RHEA-COMP:9587"/>
        <dbReference type="ChEBI" id="CHEBI:15378"/>
        <dbReference type="ChEBI" id="CHEBI:15444"/>
        <dbReference type="ChEBI" id="CHEBI:58223"/>
        <dbReference type="ChEBI" id="CHEBI:58885"/>
        <dbReference type="EC" id="2.4.1.11"/>
    </reaction>
    <physiologicalReaction direction="left-to-right" evidence="6">
        <dbReference type="Rhea" id="RHEA:18550"/>
    </physiologicalReaction>
</comment>
<gene>
    <name evidence="9" type="primary">LOC115227749</name>
</gene>
<dbReference type="PANTHER" id="PTHR10176">
    <property type="entry name" value="GLYCOGEN SYNTHASE"/>
    <property type="match status" value="1"/>
</dbReference>
<keyword evidence="4 7" id="KW-0808">Transferase</keyword>
<reference evidence="9" key="1">
    <citation type="submission" date="2025-08" db="UniProtKB">
        <authorList>
            <consortium name="RefSeq"/>
        </authorList>
    </citation>
    <scope>IDENTIFICATION</scope>
</reference>
<dbReference type="Pfam" id="PF05693">
    <property type="entry name" value="Glycogen_syn"/>
    <property type="match status" value="1"/>
</dbReference>
<dbReference type="KEGG" id="osn:115227749"/>
<comment type="similarity">
    <text evidence="2 7">Belongs to the glycosyltransferase 3 family.</text>
</comment>
<evidence type="ECO:0000256" key="3">
    <source>
        <dbReference type="ARBA" id="ARBA00022676"/>
    </source>
</evidence>
<dbReference type="GO" id="GO:0005978">
    <property type="term" value="P:glycogen biosynthetic process"/>
    <property type="evidence" value="ECO:0007669"/>
    <property type="project" value="UniProtKB-UniPathway"/>
</dbReference>
<dbReference type="UniPathway" id="UPA00164"/>
<accession>A0A6P7U056</accession>
<dbReference type="Gene3D" id="6.10.260.10">
    <property type="match status" value="1"/>
</dbReference>
<evidence type="ECO:0000313" key="8">
    <source>
        <dbReference type="Proteomes" id="UP000515154"/>
    </source>
</evidence>
<dbReference type="AlphaFoldDB" id="A0A6P7U056"/>
<keyword evidence="3 7" id="KW-0328">Glycosyltransferase</keyword>
<proteinExistence type="inferred from homology"/>
<dbReference type="PANTHER" id="PTHR10176:SF3">
    <property type="entry name" value="GLYCOGEN [STARCH] SYNTHASE"/>
    <property type="match status" value="1"/>
</dbReference>
<organism evidence="8 9">
    <name type="scientific">Octopus sinensis</name>
    <name type="common">East Asian common octopus</name>
    <dbReference type="NCBI Taxonomy" id="2607531"/>
    <lineage>
        <taxon>Eukaryota</taxon>
        <taxon>Metazoa</taxon>
        <taxon>Spiralia</taxon>
        <taxon>Lophotrochozoa</taxon>
        <taxon>Mollusca</taxon>
        <taxon>Cephalopoda</taxon>
        <taxon>Coleoidea</taxon>
        <taxon>Octopodiformes</taxon>
        <taxon>Octopoda</taxon>
        <taxon>Incirrata</taxon>
        <taxon>Octopodidae</taxon>
        <taxon>Octopus</taxon>
    </lineage>
</organism>
<dbReference type="GO" id="GO:0005737">
    <property type="term" value="C:cytoplasm"/>
    <property type="evidence" value="ECO:0007669"/>
    <property type="project" value="TreeGrafter"/>
</dbReference>
<comment type="function">
    <text evidence="7">Transfers the glycosyl residue from UDP-Glc to the non-reducing end of alpha-1,4-glucan.</text>
</comment>
<evidence type="ECO:0000256" key="7">
    <source>
        <dbReference type="RuleBase" id="RU363104"/>
    </source>
</evidence>
<comment type="pathway">
    <text evidence="1 7">Glycan biosynthesis; glycogen biosynthesis.</text>
</comment>
<dbReference type="EC" id="2.4.1.11" evidence="7"/>
<evidence type="ECO:0000256" key="2">
    <source>
        <dbReference type="ARBA" id="ARBA00010686"/>
    </source>
</evidence>
<keyword evidence="8" id="KW-1185">Reference proteome</keyword>
<evidence type="ECO:0000256" key="4">
    <source>
        <dbReference type="ARBA" id="ARBA00022679"/>
    </source>
</evidence>
<sequence length="176" mass="19983">MTVVVFIIYPAAVNNFNVETLRGSAIGKQISDSVDEINITLKNRLLDFASRYLLFLNERGQLPGTTDILTPDDILKLKTCIKSAQRTSLPPVCTHNMVYDGCDPVLTDIRRCNLINAPEHRVKVLECLYAVVFHPEFLNSFNPLLPMEYLEFIRGCHLGIFPSYYEPWGYTPGLPF</sequence>
<evidence type="ECO:0000256" key="6">
    <source>
        <dbReference type="ARBA" id="ARBA00047345"/>
    </source>
</evidence>
<evidence type="ECO:0000313" key="9">
    <source>
        <dbReference type="RefSeq" id="XP_029654351.1"/>
    </source>
</evidence>
<keyword evidence="5 7" id="KW-0320">Glycogen biosynthesis</keyword>
<dbReference type="Proteomes" id="UP000515154">
    <property type="component" value="Unplaced"/>
</dbReference>
<dbReference type="RefSeq" id="XP_029654351.1">
    <property type="nucleotide sequence ID" value="XM_029798491.2"/>
</dbReference>
<evidence type="ECO:0000256" key="5">
    <source>
        <dbReference type="ARBA" id="ARBA00023056"/>
    </source>
</evidence>